<dbReference type="Gene3D" id="3.60.10.10">
    <property type="entry name" value="Endonuclease/exonuclease/phosphatase"/>
    <property type="match status" value="1"/>
</dbReference>
<protein>
    <recommendedName>
        <fullName evidence="1">Endonuclease/exonuclease/phosphatase domain-containing protein</fullName>
    </recommendedName>
</protein>
<feature type="domain" description="Endonuclease/exonuclease/phosphatase" evidence="1">
    <location>
        <begin position="7"/>
        <end position="251"/>
    </location>
</feature>
<name>A0A814H868_9BILA</name>
<evidence type="ECO:0000313" key="4">
    <source>
        <dbReference type="Proteomes" id="UP000663829"/>
    </source>
</evidence>
<evidence type="ECO:0000313" key="2">
    <source>
        <dbReference type="EMBL" id="CAF1006646.1"/>
    </source>
</evidence>
<accession>A0A814H868</accession>
<reference evidence="2" key="1">
    <citation type="submission" date="2021-02" db="EMBL/GenBank/DDBJ databases">
        <authorList>
            <person name="Nowell W R."/>
        </authorList>
    </citation>
    <scope>NUCLEOTIDE SEQUENCE</scope>
</reference>
<evidence type="ECO:0000313" key="3">
    <source>
        <dbReference type="EMBL" id="CAF3777883.1"/>
    </source>
</evidence>
<sequence>MSVFRLATLNVHSFIDSQATSNIERLAQLLKPLALDVLAVQEACHTPDNRRNRAQTAFVETRYHSQVLSELLQLSYKVFGDNVRNFGNGILSRYPITNASNYQIEPQASEAVRGMLTVEVDNEFCKDNKATIHVTHFLDHISEHRRLSQLHLFDKHVLTTAQNSRHLQLLLGDFNSLTFEDYSQNYFDQKIRQVRDQNLWEPPYDLVIKKIKESGFQDCFKHMNKEMKNEQLATCAYSTRIDYIWMRGELKNGWQLQECKIFSTENATDHNGILLVDS</sequence>
<dbReference type="Proteomes" id="UP000681722">
    <property type="component" value="Unassembled WGS sequence"/>
</dbReference>
<dbReference type="Proteomes" id="UP000663829">
    <property type="component" value="Unassembled WGS sequence"/>
</dbReference>
<dbReference type="EMBL" id="CAJOBC010003323">
    <property type="protein sequence ID" value="CAF3777883.1"/>
    <property type="molecule type" value="Genomic_DNA"/>
</dbReference>
<dbReference type="GO" id="GO:0006506">
    <property type="term" value="P:GPI anchor biosynthetic process"/>
    <property type="evidence" value="ECO:0007669"/>
    <property type="project" value="TreeGrafter"/>
</dbReference>
<comment type="caution">
    <text evidence="2">The sequence shown here is derived from an EMBL/GenBank/DDBJ whole genome shotgun (WGS) entry which is preliminary data.</text>
</comment>
<dbReference type="EMBL" id="CAJNOQ010003323">
    <property type="protein sequence ID" value="CAF1006646.1"/>
    <property type="molecule type" value="Genomic_DNA"/>
</dbReference>
<dbReference type="GO" id="GO:0016020">
    <property type="term" value="C:membrane"/>
    <property type="evidence" value="ECO:0007669"/>
    <property type="project" value="GOC"/>
</dbReference>
<dbReference type="PANTHER" id="PTHR14859:SF1">
    <property type="entry name" value="PGAP2-INTERACTING PROTEIN"/>
    <property type="match status" value="1"/>
</dbReference>
<dbReference type="InterPro" id="IPR005135">
    <property type="entry name" value="Endo/exonuclease/phosphatase"/>
</dbReference>
<evidence type="ECO:0000259" key="1">
    <source>
        <dbReference type="Pfam" id="PF03372"/>
    </source>
</evidence>
<dbReference type="AlphaFoldDB" id="A0A814H868"/>
<dbReference type="InterPro" id="IPR051916">
    <property type="entry name" value="GPI-anchor_lipid_remodeler"/>
</dbReference>
<proteinExistence type="predicted"/>
<gene>
    <name evidence="2" type="ORF">GPM918_LOCUS14043</name>
    <name evidence="3" type="ORF">SRO942_LOCUS14043</name>
</gene>
<keyword evidence="4" id="KW-1185">Reference proteome</keyword>
<dbReference type="OrthoDB" id="200415at2759"/>
<dbReference type="Pfam" id="PF03372">
    <property type="entry name" value="Exo_endo_phos"/>
    <property type="match status" value="1"/>
</dbReference>
<organism evidence="2 4">
    <name type="scientific">Didymodactylos carnosus</name>
    <dbReference type="NCBI Taxonomy" id="1234261"/>
    <lineage>
        <taxon>Eukaryota</taxon>
        <taxon>Metazoa</taxon>
        <taxon>Spiralia</taxon>
        <taxon>Gnathifera</taxon>
        <taxon>Rotifera</taxon>
        <taxon>Eurotatoria</taxon>
        <taxon>Bdelloidea</taxon>
        <taxon>Philodinida</taxon>
        <taxon>Philodinidae</taxon>
        <taxon>Didymodactylos</taxon>
    </lineage>
</organism>
<dbReference type="PANTHER" id="PTHR14859">
    <property type="entry name" value="CALCOFLUOR WHITE HYPERSENSITIVE PROTEIN PRECURSOR"/>
    <property type="match status" value="1"/>
</dbReference>
<dbReference type="InterPro" id="IPR036691">
    <property type="entry name" value="Endo/exonu/phosph_ase_sf"/>
</dbReference>
<dbReference type="SUPFAM" id="SSF56219">
    <property type="entry name" value="DNase I-like"/>
    <property type="match status" value="1"/>
</dbReference>
<dbReference type="GO" id="GO:0003824">
    <property type="term" value="F:catalytic activity"/>
    <property type="evidence" value="ECO:0007669"/>
    <property type="project" value="InterPro"/>
</dbReference>